<sequence length="160" mass="17008">ISTSTLTPARLCDPAKEPSRSSVLGTVSTCSGPAGFLSCKRALHCATAKPALPGYFPFANSYLRSPHLCATALCGQMVPSQTQHSNHQLEPSFTLGPECSDVAPPPPSFPLYPPGGKGEGRVGGQAEPLNPNGHNTKRGKWQPFVSMSELMENYRLWAAT</sequence>
<name>A0AAD6AGM0_9TELE</name>
<protein>
    <submittedName>
        <fullName evidence="2">Uncharacterized protein</fullName>
    </submittedName>
</protein>
<feature type="non-terminal residue" evidence="2">
    <location>
        <position position="160"/>
    </location>
</feature>
<gene>
    <name evidence="2" type="ORF">JOQ06_003674</name>
</gene>
<dbReference type="EMBL" id="JAPTMU010000022">
    <property type="protein sequence ID" value="KAJ4924723.1"/>
    <property type="molecule type" value="Genomic_DNA"/>
</dbReference>
<evidence type="ECO:0000256" key="1">
    <source>
        <dbReference type="SAM" id="MobiDB-lite"/>
    </source>
</evidence>
<reference evidence="2" key="1">
    <citation type="submission" date="2022-11" db="EMBL/GenBank/DDBJ databases">
        <title>Chromosome-level genome of Pogonophryne albipinna.</title>
        <authorList>
            <person name="Jo E."/>
        </authorList>
    </citation>
    <scope>NUCLEOTIDE SEQUENCE</scope>
    <source>
        <strain evidence="2">SGF0006</strain>
        <tissue evidence="2">Muscle</tissue>
    </source>
</reference>
<dbReference type="AlphaFoldDB" id="A0AAD6AGM0"/>
<proteinExistence type="predicted"/>
<accession>A0AAD6AGM0</accession>
<feature type="non-terminal residue" evidence="2">
    <location>
        <position position="1"/>
    </location>
</feature>
<evidence type="ECO:0000313" key="3">
    <source>
        <dbReference type="Proteomes" id="UP001219934"/>
    </source>
</evidence>
<dbReference type="Proteomes" id="UP001219934">
    <property type="component" value="Unassembled WGS sequence"/>
</dbReference>
<organism evidence="2 3">
    <name type="scientific">Pogonophryne albipinna</name>
    <dbReference type="NCBI Taxonomy" id="1090488"/>
    <lineage>
        <taxon>Eukaryota</taxon>
        <taxon>Metazoa</taxon>
        <taxon>Chordata</taxon>
        <taxon>Craniata</taxon>
        <taxon>Vertebrata</taxon>
        <taxon>Euteleostomi</taxon>
        <taxon>Actinopterygii</taxon>
        <taxon>Neopterygii</taxon>
        <taxon>Teleostei</taxon>
        <taxon>Neoteleostei</taxon>
        <taxon>Acanthomorphata</taxon>
        <taxon>Eupercaria</taxon>
        <taxon>Perciformes</taxon>
        <taxon>Notothenioidei</taxon>
        <taxon>Pogonophryne</taxon>
    </lineage>
</organism>
<feature type="region of interest" description="Disordered" evidence="1">
    <location>
        <begin position="114"/>
        <end position="140"/>
    </location>
</feature>
<comment type="caution">
    <text evidence="2">The sequence shown here is derived from an EMBL/GenBank/DDBJ whole genome shotgun (WGS) entry which is preliminary data.</text>
</comment>
<evidence type="ECO:0000313" key="2">
    <source>
        <dbReference type="EMBL" id="KAJ4924723.1"/>
    </source>
</evidence>
<keyword evidence="3" id="KW-1185">Reference proteome</keyword>